<gene>
    <name evidence="3" type="ORF">EV657_10593</name>
</gene>
<dbReference type="InterPro" id="IPR050490">
    <property type="entry name" value="Bact_solute-bd_prot1"/>
</dbReference>
<accession>A0A4R8FX84</accession>
<evidence type="ECO:0000256" key="2">
    <source>
        <dbReference type="ARBA" id="ARBA00008520"/>
    </source>
</evidence>
<name>A0A4R8FX84_9RHOB</name>
<comment type="caution">
    <text evidence="3">The sequence shown here is derived from an EMBL/GenBank/DDBJ whole genome shotgun (WGS) entry which is preliminary data.</text>
</comment>
<proteinExistence type="inferred from homology"/>
<evidence type="ECO:0000256" key="1">
    <source>
        <dbReference type="ARBA" id="ARBA00004418"/>
    </source>
</evidence>
<comment type="similarity">
    <text evidence="2">Belongs to the bacterial solute-binding protein 1 family.</text>
</comment>
<dbReference type="InterPro" id="IPR006059">
    <property type="entry name" value="SBP"/>
</dbReference>
<dbReference type="Gene3D" id="3.40.190.10">
    <property type="entry name" value="Periplasmic binding protein-like II"/>
    <property type="match status" value="2"/>
</dbReference>
<dbReference type="GO" id="GO:0042597">
    <property type="term" value="C:periplasmic space"/>
    <property type="evidence" value="ECO:0007669"/>
    <property type="project" value="UniProtKB-SubCell"/>
</dbReference>
<dbReference type="Proteomes" id="UP000295484">
    <property type="component" value="Unassembled WGS sequence"/>
</dbReference>
<comment type="subcellular location">
    <subcellularLocation>
        <location evidence="1">Periplasm</location>
    </subcellularLocation>
</comment>
<dbReference type="PANTHER" id="PTHR43649:SF12">
    <property type="entry name" value="DIACETYLCHITOBIOSE BINDING PROTEIN DASA"/>
    <property type="match status" value="1"/>
</dbReference>
<dbReference type="Pfam" id="PF01547">
    <property type="entry name" value="SBP_bac_1"/>
    <property type="match status" value="1"/>
</dbReference>
<dbReference type="SUPFAM" id="SSF53850">
    <property type="entry name" value="Periplasmic binding protein-like II"/>
    <property type="match status" value="1"/>
</dbReference>
<sequence>MRDGLSHDGTLYAPFYGESLMIMYRTALFEQAGLTMPEAPPWDFVAEAALQPTDKDNEVYGICLRGKAGWGENVALLTATGNSFGARRFDEDWKAQFDSGAWKETLSFYLDLMNEAGPPGASNNGFNENLSLFKRGKCAMWVDATVAASFVTNPAESTVADHVDFALAPGEGKGKRGNWVWT</sequence>
<evidence type="ECO:0000313" key="3">
    <source>
        <dbReference type="EMBL" id="TDX31246.1"/>
    </source>
</evidence>
<dbReference type="EMBL" id="SOEB01000005">
    <property type="protein sequence ID" value="TDX31246.1"/>
    <property type="molecule type" value="Genomic_DNA"/>
</dbReference>
<reference evidence="3 4" key="1">
    <citation type="submission" date="2019-03" db="EMBL/GenBank/DDBJ databases">
        <title>Genomic Encyclopedia of Type Strains, Phase IV (KMG-IV): sequencing the most valuable type-strain genomes for metagenomic binning, comparative biology and taxonomic classification.</title>
        <authorList>
            <person name="Goeker M."/>
        </authorList>
    </citation>
    <scope>NUCLEOTIDE SEQUENCE [LARGE SCALE GENOMIC DNA]</scope>
    <source>
        <strain evidence="3 4">JA181</strain>
    </source>
</reference>
<dbReference type="PANTHER" id="PTHR43649">
    <property type="entry name" value="ARABINOSE-BINDING PROTEIN-RELATED"/>
    <property type="match status" value="1"/>
</dbReference>
<evidence type="ECO:0000313" key="4">
    <source>
        <dbReference type="Proteomes" id="UP000295484"/>
    </source>
</evidence>
<protein>
    <submittedName>
        <fullName evidence="3">Extracellular solute-binding protein</fullName>
    </submittedName>
</protein>
<dbReference type="AlphaFoldDB" id="A0A4R8FX84"/>
<organism evidence="3 4">
    <name type="scientific">Rhodovulum visakhapatnamense</name>
    <dbReference type="NCBI Taxonomy" id="364297"/>
    <lineage>
        <taxon>Bacteria</taxon>
        <taxon>Pseudomonadati</taxon>
        <taxon>Pseudomonadota</taxon>
        <taxon>Alphaproteobacteria</taxon>
        <taxon>Rhodobacterales</taxon>
        <taxon>Paracoccaceae</taxon>
        <taxon>Rhodovulum</taxon>
    </lineage>
</organism>